<dbReference type="InterPro" id="IPR007361">
    <property type="entry name" value="DUF427"/>
</dbReference>
<keyword evidence="4" id="KW-1185">Reference proteome</keyword>
<proteinExistence type="predicted"/>
<dbReference type="InParanoid" id="A0A420XTY0"/>
<organism evidence="3 4">
    <name type="scientific">Motilibacter peucedani</name>
    <dbReference type="NCBI Taxonomy" id="598650"/>
    <lineage>
        <taxon>Bacteria</taxon>
        <taxon>Bacillati</taxon>
        <taxon>Actinomycetota</taxon>
        <taxon>Actinomycetes</taxon>
        <taxon>Motilibacterales</taxon>
        <taxon>Motilibacteraceae</taxon>
        <taxon>Motilibacter</taxon>
    </lineage>
</organism>
<evidence type="ECO:0000313" key="3">
    <source>
        <dbReference type="EMBL" id="RKS80288.1"/>
    </source>
</evidence>
<name>A0A420XTY0_9ACTN</name>
<dbReference type="EMBL" id="RBWV01000009">
    <property type="protein sequence ID" value="RKS80288.1"/>
    <property type="molecule type" value="Genomic_DNA"/>
</dbReference>
<evidence type="ECO:0000256" key="1">
    <source>
        <dbReference type="SAM" id="MobiDB-lite"/>
    </source>
</evidence>
<feature type="domain" description="DUF427" evidence="2">
    <location>
        <begin position="32"/>
        <end position="123"/>
    </location>
</feature>
<reference evidence="3 4" key="1">
    <citation type="submission" date="2018-10" db="EMBL/GenBank/DDBJ databases">
        <title>Genomic Encyclopedia of Archaeal and Bacterial Type Strains, Phase II (KMG-II): from individual species to whole genera.</title>
        <authorList>
            <person name="Goeker M."/>
        </authorList>
    </citation>
    <scope>NUCLEOTIDE SEQUENCE [LARGE SCALE GENOMIC DNA]</scope>
    <source>
        <strain evidence="3 4">RP-AC37</strain>
    </source>
</reference>
<dbReference type="Gene3D" id="2.170.150.40">
    <property type="entry name" value="Domain of unknown function (DUF427)"/>
    <property type="match status" value="1"/>
</dbReference>
<dbReference type="RefSeq" id="WP_121191994.1">
    <property type="nucleotide sequence ID" value="NZ_RBWV01000009.1"/>
</dbReference>
<evidence type="ECO:0000259" key="2">
    <source>
        <dbReference type="Pfam" id="PF04248"/>
    </source>
</evidence>
<dbReference type="AlphaFoldDB" id="A0A420XTY0"/>
<protein>
    <submittedName>
        <fullName evidence="3">Uncharacterized protein (DUF427 family)</fullName>
    </submittedName>
</protein>
<comment type="caution">
    <text evidence="3">The sequence shown here is derived from an EMBL/GenBank/DDBJ whole genome shotgun (WGS) entry which is preliminary data.</text>
</comment>
<accession>A0A420XTY0</accession>
<dbReference type="Pfam" id="PF04248">
    <property type="entry name" value="NTP_transf_9"/>
    <property type="match status" value="1"/>
</dbReference>
<feature type="region of interest" description="Disordered" evidence="1">
    <location>
        <begin position="1"/>
        <end position="21"/>
    </location>
</feature>
<sequence length="165" mass="17696">MTGMQREVPGPGQQSVWDFPRPPAVEASSRRVVVELGGAPVARTSRALRVLETSHPPVFYVPFEDVEPGALEPAPGSSWCEFKGRAAYVDVVAGGQRAAAAGWHYPDPSPGYELLRGHVAFYPGRMGRCLVDGELVLAQEGDFYGGWITSEVVGPFKGGPGTRGW</sequence>
<dbReference type="PANTHER" id="PTHR43058">
    <property type="entry name" value="SLR0655 PROTEIN"/>
    <property type="match status" value="1"/>
</dbReference>
<gene>
    <name evidence="3" type="ORF">CLV35_0714</name>
</gene>
<dbReference type="OrthoDB" id="285364at2"/>
<dbReference type="Proteomes" id="UP000281955">
    <property type="component" value="Unassembled WGS sequence"/>
</dbReference>
<dbReference type="InterPro" id="IPR038694">
    <property type="entry name" value="DUF427_sf"/>
</dbReference>
<dbReference type="PANTHER" id="PTHR43058:SF1">
    <property type="entry name" value="DUF427 DOMAIN-CONTAINING PROTEIN"/>
    <property type="match status" value="1"/>
</dbReference>
<evidence type="ECO:0000313" key="4">
    <source>
        <dbReference type="Proteomes" id="UP000281955"/>
    </source>
</evidence>